<evidence type="ECO:0000313" key="2">
    <source>
        <dbReference type="EMBL" id="QGA27925.1"/>
    </source>
</evidence>
<gene>
    <name evidence="2" type="ORF">GFH32_17030</name>
</gene>
<accession>A0A5Q0QDN1</accession>
<dbReference type="Pfam" id="PF13571">
    <property type="entry name" value="DUF4133"/>
    <property type="match status" value="1"/>
</dbReference>
<protein>
    <submittedName>
        <fullName evidence="2">DUF4133 domain-containing protein</fullName>
    </submittedName>
</protein>
<feature type="transmembrane region" description="Helical" evidence="1">
    <location>
        <begin position="25"/>
        <end position="45"/>
    </location>
</feature>
<proteinExistence type="predicted"/>
<name>A0A5Q0QDN1_9SPHI</name>
<dbReference type="Proteomes" id="UP000326921">
    <property type="component" value="Chromosome"/>
</dbReference>
<evidence type="ECO:0000256" key="1">
    <source>
        <dbReference type="SAM" id="Phobius"/>
    </source>
</evidence>
<feature type="transmembrane region" description="Helical" evidence="1">
    <location>
        <begin position="51"/>
        <end position="68"/>
    </location>
</feature>
<keyword evidence="1" id="KW-1133">Transmembrane helix</keyword>
<keyword evidence="3" id="KW-1185">Reference proteome</keyword>
<sequence>MAATIYYINKGINQPLYFKGFQAQYVSYLAIGLVLLMLLCASLFFIGFSPYICLILAMSVGSFLIGKLHQMSRRYGRFGLLKAVAARKIPHSIRNNSRGIFMHPDRYFKPKEWTYAQ</sequence>
<dbReference type="EMBL" id="CP045652">
    <property type="protein sequence ID" value="QGA27925.1"/>
    <property type="molecule type" value="Genomic_DNA"/>
</dbReference>
<keyword evidence="1" id="KW-0812">Transmembrane</keyword>
<dbReference type="AlphaFoldDB" id="A0A5Q0QDN1"/>
<evidence type="ECO:0000313" key="3">
    <source>
        <dbReference type="Proteomes" id="UP000326921"/>
    </source>
</evidence>
<dbReference type="InterPro" id="IPR025407">
    <property type="entry name" value="DUF4133"/>
</dbReference>
<reference evidence="2 3" key="1">
    <citation type="submission" date="2019-10" db="EMBL/GenBank/DDBJ databases">
        <authorList>
            <person name="Dong K."/>
        </authorList>
    </citation>
    <scope>NUCLEOTIDE SEQUENCE [LARGE SCALE GENOMIC DNA]</scope>
    <source>
        <strain evidence="3">dk4302</strain>
    </source>
</reference>
<organism evidence="2 3">
    <name type="scientific">Sphingobacterium zhuxiongii</name>
    <dbReference type="NCBI Taxonomy" id="2662364"/>
    <lineage>
        <taxon>Bacteria</taxon>
        <taxon>Pseudomonadati</taxon>
        <taxon>Bacteroidota</taxon>
        <taxon>Sphingobacteriia</taxon>
        <taxon>Sphingobacteriales</taxon>
        <taxon>Sphingobacteriaceae</taxon>
        <taxon>Sphingobacterium</taxon>
    </lineage>
</organism>
<dbReference type="RefSeq" id="WP_153512752.1">
    <property type="nucleotide sequence ID" value="NZ_CP045652.1"/>
</dbReference>
<keyword evidence="1" id="KW-0472">Membrane</keyword>
<dbReference type="KEGG" id="sphe:GFH32_17030"/>